<protein>
    <recommendedName>
        <fullName evidence="3">HotDog domain-containing protein</fullName>
    </recommendedName>
</protein>
<accession>A0A1Y2DKF2</accession>
<dbReference type="GeneID" id="63778638"/>
<sequence length="361" mass="40358">MIPPRRLQRLVQVAASPQCYKAYLPCRQYSSNALDFETLRTSMLSRPEKLTYDILSPTPTHLLNISLSDFLPPSCHPPIFNPSSALSSGLSPSKATPPQPLPEAHHLVYFPPQLPASGLTPDGTDPFHSPGAPFDRRMWASGSISFNKPLLVNRQQVVCRESLGDVTVKGRPGEEKIFVDVWRRYGEDDGFVAGEEAITERRSLVFLRRRSAEEAREVAREGVRDGRVVKAPHKPTFNHTLLPTSTLLFHYSALTFNAHQIHLNPTYCREVEGHRNLLFHGPLSLTFMVSVLRSQLGKDERVKKIDYRNLAPLYAEEPLTVCVRQNGNGEDMADGHKKWDVWVEDSRGGLCVKGSAVSNSA</sequence>
<evidence type="ECO:0000313" key="2">
    <source>
        <dbReference type="Proteomes" id="UP000193689"/>
    </source>
</evidence>
<dbReference type="InParanoid" id="A0A1Y2DKF2"/>
<dbReference type="RefSeq" id="XP_040711929.1">
    <property type="nucleotide sequence ID" value="XM_040862426.1"/>
</dbReference>
<dbReference type="GO" id="GO:0019171">
    <property type="term" value="F:(3R)-hydroxyacyl-[acyl-carrier-protein] dehydratase activity"/>
    <property type="evidence" value="ECO:0007669"/>
    <property type="project" value="TreeGrafter"/>
</dbReference>
<keyword evidence="2" id="KW-1185">Reference proteome</keyword>
<comment type="caution">
    <text evidence="1">The sequence shown here is derived from an EMBL/GenBank/DDBJ whole genome shotgun (WGS) entry which is preliminary data.</text>
</comment>
<dbReference type="PANTHER" id="PTHR28152:SF1">
    <property type="entry name" value="HYDROXYACYL-THIOESTER DEHYDRATASE TYPE 2, MITOCHONDRIAL"/>
    <property type="match status" value="1"/>
</dbReference>
<dbReference type="EMBL" id="MCFJ01000014">
    <property type="protein sequence ID" value="ORY59235.1"/>
    <property type="molecule type" value="Genomic_DNA"/>
</dbReference>
<dbReference type="GO" id="GO:0005739">
    <property type="term" value="C:mitochondrion"/>
    <property type="evidence" value="ECO:0007669"/>
    <property type="project" value="TreeGrafter"/>
</dbReference>
<dbReference type="InterPro" id="IPR029069">
    <property type="entry name" value="HotDog_dom_sf"/>
</dbReference>
<dbReference type="Proteomes" id="UP000193689">
    <property type="component" value="Unassembled WGS sequence"/>
</dbReference>
<dbReference type="InterPro" id="IPR052741">
    <property type="entry name" value="Mitochondrial_HTD2"/>
</dbReference>
<evidence type="ECO:0000313" key="1">
    <source>
        <dbReference type="EMBL" id="ORY59235.1"/>
    </source>
</evidence>
<reference evidence="1 2" key="1">
    <citation type="submission" date="2016-07" db="EMBL/GenBank/DDBJ databases">
        <title>Pervasive Adenine N6-methylation of Active Genes in Fungi.</title>
        <authorList>
            <consortium name="DOE Joint Genome Institute"/>
            <person name="Mondo S.J."/>
            <person name="Dannebaum R.O."/>
            <person name="Kuo R.C."/>
            <person name="Labutti K."/>
            <person name="Haridas S."/>
            <person name="Kuo A."/>
            <person name="Salamov A."/>
            <person name="Ahrendt S.R."/>
            <person name="Lipzen A."/>
            <person name="Sullivan W."/>
            <person name="Andreopoulos W.B."/>
            <person name="Clum A."/>
            <person name="Lindquist E."/>
            <person name="Daum C."/>
            <person name="Ramamoorthy G.K."/>
            <person name="Gryganskyi A."/>
            <person name="Culley D."/>
            <person name="Magnuson J.K."/>
            <person name="James T.Y."/>
            <person name="O'Malley M.A."/>
            <person name="Stajich J.E."/>
            <person name="Spatafora J.W."/>
            <person name="Visel A."/>
            <person name="Grigoriev I.V."/>
        </authorList>
    </citation>
    <scope>NUCLEOTIDE SEQUENCE [LARGE SCALE GENOMIC DNA]</scope>
    <source>
        <strain evidence="1 2">CBS 129021</strain>
    </source>
</reference>
<dbReference type="Gene3D" id="3.10.129.10">
    <property type="entry name" value="Hotdog Thioesterase"/>
    <property type="match status" value="1"/>
</dbReference>
<dbReference type="PANTHER" id="PTHR28152">
    <property type="entry name" value="HYDROXYACYL-THIOESTER DEHYDRATASE TYPE 2, MITOCHONDRIAL"/>
    <property type="match status" value="1"/>
</dbReference>
<dbReference type="STRING" id="1141098.A0A1Y2DKF2"/>
<dbReference type="SUPFAM" id="SSF54637">
    <property type="entry name" value="Thioesterase/thiol ester dehydrase-isomerase"/>
    <property type="match status" value="1"/>
</dbReference>
<dbReference type="FunCoup" id="A0A1Y2DKF2">
    <property type="interactions" value="45"/>
</dbReference>
<dbReference type="OrthoDB" id="3257538at2759"/>
<name>A0A1Y2DKF2_9PEZI</name>
<evidence type="ECO:0008006" key="3">
    <source>
        <dbReference type="Google" id="ProtNLM"/>
    </source>
</evidence>
<gene>
    <name evidence="1" type="ORF">BCR38DRAFT_460541</name>
</gene>
<proteinExistence type="predicted"/>
<organism evidence="1 2">
    <name type="scientific">Pseudomassariella vexata</name>
    <dbReference type="NCBI Taxonomy" id="1141098"/>
    <lineage>
        <taxon>Eukaryota</taxon>
        <taxon>Fungi</taxon>
        <taxon>Dikarya</taxon>
        <taxon>Ascomycota</taxon>
        <taxon>Pezizomycotina</taxon>
        <taxon>Sordariomycetes</taxon>
        <taxon>Xylariomycetidae</taxon>
        <taxon>Amphisphaeriales</taxon>
        <taxon>Pseudomassariaceae</taxon>
        <taxon>Pseudomassariella</taxon>
    </lineage>
</organism>
<dbReference type="AlphaFoldDB" id="A0A1Y2DKF2"/>